<evidence type="ECO:0000313" key="1">
    <source>
        <dbReference type="EMBL" id="VAX38870.1"/>
    </source>
</evidence>
<gene>
    <name evidence="1" type="ORF">MNBD_PLANCTO02-621</name>
</gene>
<dbReference type="SUPFAM" id="SSF49899">
    <property type="entry name" value="Concanavalin A-like lectins/glucanases"/>
    <property type="match status" value="1"/>
</dbReference>
<accession>A0A3B1DUN3</accession>
<reference evidence="1" key="1">
    <citation type="submission" date="2018-06" db="EMBL/GenBank/DDBJ databases">
        <authorList>
            <person name="Zhirakovskaya E."/>
        </authorList>
    </citation>
    <scope>NUCLEOTIDE SEQUENCE</scope>
</reference>
<dbReference type="Gene3D" id="2.60.120.200">
    <property type="match status" value="1"/>
</dbReference>
<feature type="non-terminal residue" evidence="1">
    <location>
        <position position="1"/>
    </location>
</feature>
<dbReference type="AlphaFoldDB" id="A0A3B1DUN3"/>
<dbReference type="InterPro" id="IPR013320">
    <property type="entry name" value="ConA-like_dom_sf"/>
</dbReference>
<protein>
    <submittedName>
        <fullName evidence="1">Uncharacterized protein</fullName>
    </submittedName>
</protein>
<organism evidence="1">
    <name type="scientific">hydrothermal vent metagenome</name>
    <dbReference type="NCBI Taxonomy" id="652676"/>
    <lineage>
        <taxon>unclassified sequences</taxon>
        <taxon>metagenomes</taxon>
        <taxon>ecological metagenomes</taxon>
    </lineage>
</organism>
<name>A0A3B1DUN3_9ZZZZ</name>
<sequence length="345" mass="38431">DLGTVFGIAVDEKGTSVTQVFRGVVNTSNRHFSVSNDKKSSLLETVKLMTNNRILYRTDGTSTQEIKNLAEFFFVNFDQSNSSSNKNHIAELIGIDKITAENLRKQQKENKASTVAVVSLEANVLLSNKKESKADATFRFYNSFDNELAIEMGGAIKNAKSGPQFANLTYEDGGVLIKEGSRLSFETAGKLNNKKGRISFRVKPNWDGATDKGKRLFLSSGEFKIGKWYGGPGSVPKSYLIFRLHDGDGIRRETGSFYKEPNVVGTWKKGTWHTIVAEWDLTLPPGQQYMTLTVDNSFTGTNKGTWNSVHPLNSTFVIGANRRFKRSANALFDKIQMDTKPKKNK</sequence>
<dbReference type="EMBL" id="UOGL01000268">
    <property type="protein sequence ID" value="VAX38870.1"/>
    <property type="molecule type" value="Genomic_DNA"/>
</dbReference>
<proteinExistence type="predicted"/>